<dbReference type="PROSITE" id="PS00383">
    <property type="entry name" value="TYR_PHOSPHATASE_1"/>
    <property type="match status" value="1"/>
</dbReference>
<proteinExistence type="predicted"/>
<sequence>MVTFPDTEFQRPATGDAWTSLSRGLHSTIQNGLLLVHCWGGLGRSGMIAARLLVERGMEAQSAIAIVRAARPDAIEMEAQEKWVAGPSGPHVRGQAQ</sequence>
<dbReference type="InterPro" id="IPR057023">
    <property type="entry name" value="PTP-SAK"/>
</dbReference>
<evidence type="ECO:0000313" key="4">
    <source>
        <dbReference type="Proteomes" id="UP001319874"/>
    </source>
</evidence>
<dbReference type="RefSeq" id="WP_180735366.1">
    <property type="nucleotide sequence ID" value="NZ_AP024958.1"/>
</dbReference>
<gene>
    <name evidence="3" type="ORF">PTKU64_85120</name>
</gene>
<dbReference type="InterPro" id="IPR016130">
    <property type="entry name" value="Tyr_Pase_AS"/>
</dbReference>
<dbReference type="Proteomes" id="UP001319874">
    <property type="component" value="Chromosome 4"/>
</dbReference>
<dbReference type="SUPFAM" id="SSF52799">
    <property type="entry name" value="(Phosphotyrosine protein) phosphatases II"/>
    <property type="match status" value="1"/>
</dbReference>
<evidence type="ECO:0000256" key="1">
    <source>
        <dbReference type="ARBA" id="ARBA00022801"/>
    </source>
</evidence>
<protein>
    <recommendedName>
        <fullName evidence="2">Tyrosine specific protein phosphatases domain-containing protein</fullName>
    </recommendedName>
</protein>
<keyword evidence="4" id="KW-1185">Reference proteome</keyword>
<keyword evidence="1" id="KW-0378">Hydrolase</keyword>
<dbReference type="InterPro" id="IPR000387">
    <property type="entry name" value="Tyr_Pase_dom"/>
</dbReference>
<accession>A0ABN6JY69</accession>
<reference evidence="3 4" key="1">
    <citation type="journal article" date="2022" name="Front. Microbiol.">
        <title>Identification and characterization of a novel class of self-sufficient cytochrome P450 hydroxylase involved in cyclohexanecarboxylate degradation in Paraburkholderia terrae strain KU-64.</title>
        <authorList>
            <person name="Yamamoto T."/>
            <person name="Hasegawa Y."/>
            <person name="Iwaki H."/>
        </authorList>
    </citation>
    <scope>NUCLEOTIDE SEQUENCE [LARGE SCALE GENOMIC DNA]</scope>
    <source>
        <strain evidence="3 4">KU-64</strain>
    </source>
</reference>
<organism evidence="3 4">
    <name type="scientific">Paraburkholderia terrae</name>
    <dbReference type="NCBI Taxonomy" id="311230"/>
    <lineage>
        <taxon>Bacteria</taxon>
        <taxon>Pseudomonadati</taxon>
        <taxon>Pseudomonadota</taxon>
        <taxon>Betaproteobacteria</taxon>
        <taxon>Burkholderiales</taxon>
        <taxon>Burkholderiaceae</taxon>
        <taxon>Paraburkholderia</taxon>
    </lineage>
</organism>
<dbReference type="EMBL" id="AP024958">
    <property type="protein sequence ID" value="BCZ84837.1"/>
    <property type="molecule type" value="Genomic_DNA"/>
</dbReference>
<evidence type="ECO:0000259" key="2">
    <source>
        <dbReference type="PROSITE" id="PS50056"/>
    </source>
</evidence>
<evidence type="ECO:0000313" key="3">
    <source>
        <dbReference type="EMBL" id="BCZ84837.1"/>
    </source>
</evidence>
<dbReference type="InterPro" id="IPR029021">
    <property type="entry name" value="Prot-tyrosine_phosphatase-like"/>
</dbReference>
<dbReference type="PROSITE" id="PS50056">
    <property type="entry name" value="TYR_PHOSPHATASE_2"/>
    <property type="match status" value="1"/>
</dbReference>
<dbReference type="Gene3D" id="3.90.190.10">
    <property type="entry name" value="Protein tyrosine phosphatase superfamily"/>
    <property type="match status" value="1"/>
</dbReference>
<dbReference type="Pfam" id="PF22784">
    <property type="entry name" value="PTP-SAK"/>
    <property type="match status" value="1"/>
</dbReference>
<feature type="domain" description="Tyrosine specific protein phosphatases" evidence="2">
    <location>
        <begin position="16"/>
        <end position="82"/>
    </location>
</feature>
<name>A0ABN6JY69_9BURK</name>